<dbReference type="PRINTS" id="PR01792">
    <property type="entry name" value="VDCCGAMMA"/>
</dbReference>
<keyword evidence="5 6" id="KW-0472">Membrane</keyword>
<dbReference type="Pfam" id="PF00822">
    <property type="entry name" value="PMP22_Claudin"/>
    <property type="match status" value="1"/>
</dbReference>
<reference evidence="8" key="1">
    <citation type="submission" date="2025-08" db="UniProtKB">
        <authorList>
            <consortium name="RefSeq"/>
        </authorList>
    </citation>
    <scope>IDENTIFICATION</scope>
    <source>
        <tissue evidence="8">Testes</tissue>
    </source>
</reference>
<feature type="transmembrane region" description="Helical" evidence="6">
    <location>
        <begin position="175"/>
        <end position="202"/>
    </location>
</feature>
<evidence type="ECO:0000313" key="8">
    <source>
        <dbReference type="RefSeq" id="XP_006816113.1"/>
    </source>
</evidence>
<keyword evidence="4 6" id="KW-1133">Transmembrane helix</keyword>
<gene>
    <name evidence="8" type="primary">LOC102801323</name>
</gene>
<feature type="transmembrane region" description="Helical" evidence="6">
    <location>
        <begin position="132"/>
        <end position="155"/>
    </location>
</feature>
<evidence type="ECO:0000256" key="1">
    <source>
        <dbReference type="ARBA" id="ARBA00004141"/>
    </source>
</evidence>
<dbReference type="PANTHER" id="PTHR12107">
    <property type="entry name" value="VOLTAGE-DEPENDENT CALCIUM CHANNEL GAMMA SUBUNIT"/>
    <property type="match status" value="1"/>
</dbReference>
<evidence type="ECO:0000256" key="5">
    <source>
        <dbReference type="ARBA" id="ARBA00023136"/>
    </source>
</evidence>
<proteinExistence type="inferred from homology"/>
<comment type="similarity">
    <text evidence="2">Belongs to the PMP-22/EMP/MP20 family. CACNG subfamily.</text>
</comment>
<keyword evidence="7" id="KW-1185">Reference proteome</keyword>
<comment type="subcellular location">
    <subcellularLocation>
        <location evidence="1">Membrane</location>
        <topology evidence="1">Multi-pass membrane protein</topology>
    </subcellularLocation>
</comment>
<name>A0ABM0M7X2_SACKO</name>
<evidence type="ECO:0000313" key="7">
    <source>
        <dbReference type="Proteomes" id="UP000694865"/>
    </source>
</evidence>
<feature type="transmembrane region" description="Helical" evidence="6">
    <location>
        <begin position="102"/>
        <end position="120"/>
    </location>
</feature>
<dbReference type="PANTHER" id="PTHR12107:SF0">
    <property type="entry name" value="STARGAZIN (MAMMALIAN CALCIUM CHANNEL) HOMOLOG"/>
    <property type="match status" value="1"/>
</dbReference>
<dbReference type="Gene3D" id="1.20.140.150">
    <property type="match status" value="1"/>
</dbReference>
<dbReference type="GeneID" id="102801323"/>
<accession>A0ABM0M7X2</accession>
<dbReference type="Proteomes" id="UP000694865">
    <property type="component" value="Unplaced"/>
</dbReference>
<dbReference type="InterPro" id="IPR051072">
    <property type="entry name" value="CACNG_subunit"/>
</dbReference>
<dbReference type="InterPro" id="IPR004031">
    <property type="entry name" value="PMP22/EMP/MP20/Claudin"/>
</dbReference>
<evidence type="ECO:0000256" key="6">
    <source>
        <dbReference type="SAM" id="Phobius"/>
    </source>
</evidence>
<keyword evidence="3 6" id="KW-0812">Transmembrane</keyword>
<dbReference type="RefSeq" id="XP_006816113.1">
    <property type="nucleotide sequence ID" value="XM_006816050.1"/>
</dbReference>
<evidence type="ECO:0000256" key="4">
    <source>
        <dbReference type="ARBA" id="ARBA00022989"/>
    </source>
</evidence>
<evidence type="ECO:0000256" key="3">
    <source>
        <dbReference type="ARBA" id="ARBA00022692"/>
    </source>
</evidence>
<dbReference type="InterPro" id="IPR008368">
    <property type="entry name" value="VDCC_gsu"/>
</dbReference>
<evidence type="ECO:0000256" key="2">
    <source>
        <dbReference type="ARBA" id="ARBA00007111"/>
    </source>
</evidence>
<sequence length="247" mass="27538">MPSCSERMLVISTTAGYVACLCLLSTGVATSHWLYSVERSEYSTFNGTTMVVEVTMHSGLWRLCPLSGENVGDCRIIEYFTPNPEITSDTTTAVARLIRSSAAFPCVSLLLMIVGTALGVASQKRPEQKHLVFVAGIVFVTSGLSLFVGIIIYISSINDALSDQPTSNGHRYTYYYGYSFVLVTASFGLSEVCGVMCMYLYIRRYMNQEENESRRKSRLRRYNVGNIEENEVANRLVYRCPEVMIPA</sequence>
<organism evidence="7 8">
    <name type="scientific">Saccoglossus kowalevskii</name>
    <name type="common">Acorn worm</name>
    <dbReference type="NCBI Taxonomy" id="10224"/>
    <lineage>
        <taxon>Eukaryota</taxon>
        <taxon>Metazoa</taxon>
        <taxon>Hemichordata</taxon>
        <taxon>Enteropneusta</taxon>
        <taxon>Harrimaniidae</taxon>
        <taxon>Saccoglossus</taxon>
    </lineage>
</organism>
<protein>
    <submittedName>
        <fullName evidence="8">Voltage-dependent calcium channel gamma-5 subunit-like</fullName>
    </submittedName>
</protein>